<evidence type="ECO:0000256" key="1">
    <source>
        <dbReference type="ARBA" id="ARBA00022527"/>
    </source>
</evidence>
<evidence type="ECO:0000256" key="7">
    <source>
        <dbReference type="SAM" id="MobiDB-lite"/>
    </source>
</evidence>
<sequence length="596" mass="68004">MSTTTHHHRKRFIKSDYRMNYLCSQDSFFTPFTKENRSMSPGNDFESSVRQATITYIDVLKRCNPNLDFSSVITKRALTSPSTPAHNDYHDNCKYDYILYTDEVIGTGVPGVVSYGKKQGTRYRVLCLLGQGAFGQVVKCFDEVNKTFVAIKVLKNRPAYYRQAMLEIAVLQVLNEKFDVDGRGHTLRLLDHFVFHNHVCIVTELLSINLYELMKQNNCRALFVQLARSILQQLLEALVILFRNGIIHCDLKPENVLLIDVSRNIKLIDFGSACFENSTRKRPSEMKNKDDVWAFKSKREFEEDNNIYTEPNREYFTYKTLEDIAMKVAFRVSSADEPHKLEMRVAFLDFLKRALQWDPEVRMRPDQALQHPFITKTPLPSNYTLPPTTEPLRSFPPGTQLTTEEVLQKIAPNPAAAQKLRTMGYNATTYYQVYADGLSKGIVLNILNSNPFFLQPMTPPALIRINQQEEEKKRRLLEENKGNILYQGIGSSTIQQEVMKNRSLFKEHSKKEEHKKQRRQTGDVFSNKGMETLSPRAEDFLVAQSMKIDQQQATSYAGSNITLPGSTSDGSMAGSWSTQAGMLLPGGTTGSINPYD</sequence>
<evidence type="ECO:0000313" key="9">
    <source>
        <dbReference type="EMBL" id="EMS13011.1"/>
    </source>
</evidence>
<keyword evidence="2" id="KW-0808">Transferase</keyword>
<organism evidence="9 10">
    <name type="scientific">Entamoeba histolytica HM-3:IMSS</name>
    <dbReference type="NCBI Taxonomy" id="885315"/>
    <lineage>
        <taxon>Eukaryota</taxon>
        <taxon>Amoebozoa</taxon>
        <taxon>Evosea</taxon>
        <taxon>Archamoebae</taxon>
        <taxon>Mastigamoebida</taxon>
        <taxon>Entamoebidae</taxon>
        <taxon>Entamoeba</taxon>
    </lineage>
</organism>
<dbReference type="AlphaFoldDB" id="M7W525"/>
<reference evidence="9 10" key="1">
    <citation type="submission" date="2013-01" db="EMBL/GenBank/DDBJ databases">
        <authorList>
            <person name="Inman J."/>
            <person name="Zafar N."/>
            <person name="Lorenzi H."/>
            <person name="Caler E."/>
        </authorList>
    </citation>
    <scope>NUCLEOTIDE SEQUENCE [LARGE SCALE GENOMIC DNA]</scope>
    <source>
        <strain evidence="9 10">HM-3:IMSS</strain>
    </source>
</reference>
<dbReference type="Gene3D" id="1.10.510.10">
    <property type="entry name" value="Transferase(Phosphotransferase) domain 1"/>
    <property type="match status" value="2"/>
</dbReference>
<evidence type="ECO:0000256" key="4">
    <source>
        <dbReference type="ARBA" id="ARBA00022777"/>
    </source>
</evidence>
<name>M7W525_ENTHI</name>
<dbReference type="PROSITE" id="PS50011">
    <property type="entry name" value="PROTEIN_KINASE_DOM"/>
    <property type="match status" value="1"/>
</dbReference>
<evidence type="ECO:0000256" key="3">
    <source>
        <dbReference type="ARBA" id="ARBA00022741"/>
    </source>
</evidence>
<dbReference type="PROSITE" id="PS00107">
    <property type="entry name" value="PROTEIN_KINASE_ATP"/>
    <property type="match status" value="1"/>
</dbReference>
<dbReference type="SMART" id="SM00220">
    <property type="entry name" value="S_TKc"/>
    <property type="match status" value="1"/>
</dbReference>
<dbReference type="GO" id="GO:0005737">
    <property type="term" value="C:cytoplasm"/>
    <property type="evidence" value="ECO:0007669"/>
    <property type="project" value="TreeGrafter"/>
</dbReference>
<dbReference type="Gene3D" id="3.30.200.20">
    <property type="entry name" value="Phosphorylase Kinase, domain 1"/>
    <property type="match status" value="1"/>
</dbReference>
<keyword evidence="1" id="KW-0723">Serine/threonine-protein kinase</keyword>
<evidence type="ECO:0000256" key="5">
    <source>
        <dbReference type="ARBA" id="ARBA00022840"/>
    </source>
</evidence>
<dbReference type="PROSITE" id="PS00108">
    <property type="entry name" value="PROTEIN_KINASE_ST"/>
    <property type="match status" value="1"/>
</dbReference>
<feature type="domain" description="Protein kinase" evidence="8">
    <location>
        <begin position="123"/>
        <end position="374"/>
    </location>
</feature>
<dbReference type="InterPro" id="IPR011009">
    <property type="entry name" value="Kinase-like_dom_sf"/>
</dbReference>
<dbReference type="Pfam" id="PF00069">
    <property type="entry name" value="Pkinase"/>
    <property type="match status" value="1"/>
</dbReference>
<dbReference type="VEuPathDB" id="AmoebaDB:KM1_031230"/>
<dbReference type="Proteomes" id="UP000030780">
    <property type="component" value="Unassembled WGS sequence"/>
</dbReference>
<evidence type="ECO:0000256" key="2">
    <source>
        <dbReference type="ARBA" id="ARBA00022679"/>
    </source>
</evidence>
<dbReference type="SUPFAM" id="SSF56112">
    <property type="entry name" value="Protein kinase-like (PK-like)"/>
    <property type="match status" value="1"/>
</dbReference>
<dbReference type="OrthoDB" id="9332038at2759"/>
<keyword evidence="3 6" id="KW-0547">Nucleotide-binding</keyword>
<gene>
    <name evidence="9" type="ORF">KM1_031230</name>
</gene>
<dbReference type="InterPro" id="IPR000719">
    <property type="entry name" value="Prot_kinase_dom"/>
</dbReference>
<keyword evidence="5 6" id="KW-0067">ATP-binding</keyword>
<dbReference type="PANTHER" id="PTHR24058">
    <property type="entry name" value="DUAL SPECIFICITY PROTEIN KINASE"/>
    <property type="match status" value="1"/>
</dbReference>
<dbReference type="EMBL" id="KB638317">
    <property type="protein sequence ID" value="EMS13011.1"/>
    <property type="molecule type" value="Genomic_DNA"/>
</dbReference>
<dbReference type="InterPro" id="IPR008271">
    <property type="entry name" value="Ser/Thr_kinase_AS"/>
</dbReference>
<dbReference type="GO" id="GO:0004674">
    <property type="term" value="F:protein serine/threonine kinase activity"/>
    <property type="evidence" value="ECO:0007669"/>
    <property type="project" value="UniProtKB-KW"/>
</dbReference>
<dbReference type="PANTHER" id="PTHR24058:SF17">
    <property type="entry name" value="HOMEODOMAIN INTERACTING PROTEIN KINASE, ISOFORM D"/>
    <property type="match status" value="1"/>
</dbReference>
<evidence type="ECO:0000256" key="6">
    <source>
        <dbReference type="PROSITE-ProRule" id="PRU10141"/>
    </source>
</evidence>
<dbReference type="InterPro" id="IPR017441">
    <property type="entry name" value="Protein_kinase_ATP_BS"/>
</dbReference>
<feature type="binding site" evidence="6">
    <location>
        <position position="152"/>
    </location>
    <ligand>
        <name>ATP</name>
        <dbReference type="ChEBI" id="CHEBI:30616"/>
    </ligand>
</feature>
<dbReference type="GO" id="GO:0005524">
    <property type="term" value="F:ATP binding"/>
    <property type="evidence" value="ECO:0007669"/>
    <property type="project" value="UniProtKB-UniRule"/>
</dbReference>
<dbReference type="InterPro" id="IPR050494">
    <property type="entry name" value="Ser_Thr_dual-spec_kinase"/>
</dbReference>
<accession>M7W525</accession>
<proteinExistence type="predicted"/>
<feature type="compositionally biased region" description="Basic and acidic residues" evidence="7">
    <location>
        <begin position="506"/>
        <end position="515"/>
    </location>
</feature>
<dbReference type="GO" id="GO:0004713">
    <property type="term" value="F:protein tyrosine kinase activity"/>
    <property type="evidence" value="ECO:0007669"/>
    <property type="project" value="TreeGrafter"/>
</dbReference>
<feature type="region of interest" description="Disordered" evidence="7">
    <location>
        <begin position="559"/>
        <end position="596"/>
    </location>
</feature>
<keyword evidence="4 9" id="KW-0418">Kinase</keyword>
<feature type="region of interest" description="Disordered" evidence="7">
    <location>
        <begin position="506"/>
        <end position="530"/>
    </location>
</feature>
<evidence type="ECO:0000313" key="10">
    <source>
        <dbReference type="Proteomes" id="UP000030780"/>
    </source>
</evidence>
<feature type="compositionally biased region" description="Polar residues" evidence="7">
    <location>
        <begin position="559"/>
        <end position="580"/>
    </location>
</feature>
<evidence type="ECO:0000259" key="8">
    <source>
        <dbReference type="PROSITE" id="PS50011"/>
    </source>
</evidence>
<protein>
    <submittedName>
        <fullName evidence="9">Dual-specificity kinase, putative</fullName>
    </submittedName>
</protein>